<dbReference type="RefSeq" id="WP_109836502.1">
    <property type="nucleotide sequence ID" value="NZ_QGKM01000008.1"/>
</dbReference>
<evidence type="ECO:0000313" key="2">
    <source>
        <dbReference type="EMBL" id="PWQ99768.1"/>
    </source>
</evidence>
<sequence length="101" mass="11517">MNTNKFFGPLLVVMLLAFSGAAYANTAIKGRITALKTSINEAYGDSQINKNERDSLLIEWNKLNKLYTTYVKDKKLSQSETATLDSKIKNFDLNLFRKKYD</sequence>
<protein>
    <submittedName>
        <fullName evidence="2">Uncharacterized protein</fullName>
    </submittedName>
</protein>
<name>A0A317CMJ9_9GAMM</name>
<dbReference type="EMBL" id="QGKM01000008">
    <property type="protein sequence ID" value="PWQ99768.1"/>
    <property type="molecule type" value="Genomic_DNA"/>
</dbReference>
<feature type="chain" id="PRO_5016319223" evidence="1">
    <location>
        <begin position="25"/>
        <end position="101"/>
    </location>
</feature>
<proteinExistence type="predicted"/>
<dbReference type="Proteomes" id="UP000245539">
    <property type="component" value="Unassembled WGS sequence"/>
</dbReference>
<organism evidence="2 3">
    <name type="scientific">Leucothrix pacifica</name>
    <dbReference type="NCBI Taxonomy" id="1247513"/>
    <lineage>
        <taxon>Bacteria</taxon>
        <taxon>Pseudomonadati</taxon>
        <taxon>Pseudomonadota</taxon>
        <taxon>Gammaproteobacteria</taxon>
        <taxon>Thiotrichales</taxon>
        <taxon>Thiotrichaceae</taxon>
        <taxon>Leucothrix</taxon>
    </lineage>
</organism>
<gene>
    <name evidence="2" type="ORF">DKW60_04650</name>
</gene>
<feature type="signal peptide" evidence="1">
    <location>
        <begin position="1"/>
        <end position="24"/>
    </location>
</feature>
<reference evidence="2 3" key="1">
    <citation type="submission" date="2018-05" db="EMBL/GenBank/DDBJ databases">
        <title>Leucothrix arctica sp. nov., isolated from Arctic seawater.</title>
        <authorList>
            <person name="Choi A."/>
            <person name="Baek K."/>
        </authorList>
    </citation>
    <scope>NUCLEOTIDE SEQUENCE [LARGE SCALE GENOMIC DNA]</scope>
    <source>
        <strain evidence="2 3">JCM 18388</strain>
    </source>
</reference>
<dbReference type="AlphaFoldDB" id="A0A317CMJ9"/>
<comment type="caution">
    <text evidence="2">The sequence shown here is derived from an EMBL/GenBank/DDBJ whole genome shotgun (WGS) entry which is preliminary data.</text>
</comment>
<evidence type="ECO:0000313" key="3">
    <source>
        <dbReference type="Proteomes" id="UP000245539"/>
    </source>
</evidence>
<keyword evidence="3" id="KW-1185">Reference proteome</keyword>
<keyword evidence="1" id="KW-0732">Signal</keyword>
<accession>A0A317CMJ9</accession>
<evidence type="ECO:0000256" key="1">
    <source>
        <dbReference type="SAM" id="SignalP"/>
    </source>
</evidence>